<evidence type="ECO:0000256" key="2">
    <source>
        <dbReference type="ARBA" id="ARBA00022722"/>
    </source>
</evidence>
<dbReference type="CDD" id="cd06127">
    <property type="entry name" value="DEDDh"/>
    <property type="match status" value="1"/>
</dbReference>
<comment type="caution">
    <text evidence="6">The sequence shown here is derived from an EMBL/GenBank/DDBJ whole genome shotgun (WGS) entry which is preliminary data.</text>
</comment>
<accession>A0ABV3TXM0</accession>
<dbReference type="Pfam" id="PF00929">
    <property type="entry name" value="RNase_T"/>
    <property type="match status" value="1"/>
</dbReference>
<dbReference type="Gene3D" id="3.30.420.10">
    <property type="entry name" value="Ribonuclease H-like superfamily/Ribonuclease H"/>
    <property type="match status" value="1"/>
</dbReference>
<evidence type="ECO:0000256" key="1">
    <source>
        <dbReference type="ARBA" id="ARBA00012417"/>
    </source>
</evidence>
<evidence type="ECO:0000259" key="5">
    <source>
        <dbReference type="SMART" id="SM00479"/>
    </source>
</evidence>
<dbReference type="EC" id="2.7.7.7" evidence="1"/>
<dbReference type="EMBL" id="JBFRYB010000001">
    <property type="protein sequence ID" value="MEX1666353.1"/>
    <property type="molecule type" value="Genomic_DNA"/>
</dbReference>
<keyword evidence="7" id="KW-1185">Reference proteome</keyword>
<dbReference type="InterPro" id="IPR035901">
    <property type="entry name" value="GIY-YIG_endonuc_sf"/>
</dbReference>
<evidence type="ECO:0000256" key="4">
    <source>
        <dbReference type="ARBA" id="ARBA00049244"/>
    </source>
</evidence>
<reference evidence="6 7" key="1">
    <citation type="journal article" date="2011" name="Int. J. Syst. Evol. Microbiol.">
        <title>Zhongshania antarctica gen. nov., sp. nov. and Zhongshania guokunii sp. nov., gammaproteobacteria respectively isolated from coastal attached (fast) ice and surface seawater of the Antarctic.</title>
        <authorList>
            <person name="Li H.J."/>
            <person name="Zhang X.Y."/>
            <person name="Chen C.X."/>
            <person name="Zhang Y.J."/>
            <person name="Gao Z.M."/>
            <person name="Yu Y."/>
            <person name="Chen X.L."/>
            <person name="Chen B."/>
            <person name="Zhang Y.Z."/>
        </authorList>
    </citation>
    <scope>NUCLEOTIDE SEQUENCE [LARGE SCALE GENOMIC DNA]</scope>
    <source>
        <strain evidence="6 7">R06B22</strain>
    </source>
</reference>
<dbReference type="InterPro" id="IPR012337">
    <property type="entry name" value="RNaseH-like_sf"/>
</dbReference>
<proteinExistence type="predicted"/>
<dbReference type="Gene3D" id="3.40.1440.10">
    <property type="entry name" value="GIY-YIG endonuclease"/>
    <property type="match status" value="1"/>
</dbReference>
<dbReference type="NCBIfam" id="TIGR00573">
    <property type="entry name" value="dnaq"/>
    <property type="match status" value="1"/>
</dbReference>
<evidence type="ECO:0000256" key="3">
    <source>
        <dbReference type="ARBA" id="ARBA00022839"/>
    </source>
</evidence>
<name>A0ABV3TXM0_9GAMM</name>
<dbReference type="SUPFAM" id="SSF82771">
    <property type="entry name" value="GIY-YIG endonuclease"/>
    <property type="match status" value="1"/>
</dbReference>
<dbReference type="SMART" id="SM00479">
    <property type="entry name" value="EXOIII"/>
    <property type="match status" value="1"/>
</dbReference>
<dbReference type="PANTHER" id="PTHR30231:SF37">
    <property type="entry name" value="EXODEOXYRIBONUCLEASE 10"/>
    <property type="match status" value="1"/>
</dbReference>
<dbReference type="SUPFAM" id="SSF53098">
    <property type="entry name" value="Ribonuclease H-like"/>
    <property type="match status" value="1"/>
</dbReference>
<dbReference type="InterPro" id="IPR013520">
    <property type="entry name" value="Ribonucl_H"/>
</dbReference>
<protein>
    <recommendedName>
        <fullName evidence="1">DNA-directed DNA polymerase</fullName>
        <ecNumber evidence="1">2.7.7.7</ecNumber>
    </recommendedName>
</protein>
<organism evidence="6 7">
    <name type="scientific">Zhongshania arctica</name>
    <dbReference type="NCBI Taxonomy" id="3238302"/>
    <lineage>
        <taxon>Bacteria</taxon>
        <taxon>Pseudomonadati</taxon>
        <taxon>Pseudomonadota</taxon>
        <taxon>Gammaproteobacteria</taxon>
        <taxon>Cellvibrionales</taxon>
        <taxon>Spongiibacteraceae</taxon>
        <taxon>Zhongshania</taxon>
    </lineage>
</organism>
<keyword evidence="3 6" id="KW-0269">Exonuclease</keyword>
<dbReference type="Proteomes" id="UP001557484">
    <property type="component" value="Unassembled WGS sequence"/>
</dbReference>
<keyword evidence="3 6" id="KW-0378">Hydrolase</keyword>
<dbReference type="PANTHER" id="PTHR30231">
    <property type="entry name" value="DNA POLYMERASE III SUBUNIT EPSILON"/>
    <property type="match status" value="1"/>
</dbReference>
<comment type="catalytic activity">
    <reaction evidence="4">
        <text>DNA(n) + a 2'-deoxyribonucleoside 5'-triphosphate = DNA(n+1) + diphosphate</text>
        <dbReference type="Rhea" id="RHEA:22508"/>
        <dbReference type="Rhea" id="RHEA-COMP:17339"/>
        <dbReference type="Rhea" id="RHEA-COMP:17340"/>
        <dbReference type="ChEBI" id="CHEBI:33019"/>
        <dbReference type="ChEBI" id="CHEBI:61560"/>
        <dbReference type="ChEBI" id="CHEBI:173112"/>
        <dbReference type="EC" id="2.7.7.7"/>
    </reaction>
</comment>
<gene>
    <name evidence="6" type="ORF">AB4875_12745</name>
</gene>
<dbReference type="InterPro" id="IPR006054">
    <property type="entry name" value="DnaQ"/>
</dbReference>
<evidence type="ECO:0000313" key="6">
    <source>
        <dbReference type="EMBL" id="MEX1666353.1"/>
    </source>
</evidence>
<keyword evidence="2" id="KW-0540">Nuclease</keyword>
<dbReference type="GO" id="GO:0004527">
    <property type="term" value="F:exonuclease activity"/>
    <property type="evidence" value="ECO:0007669"/>
    <property type="project" value="UniProtKB-KW"/>
</dbReference>
<feature type="domain" description="Exonuclease" evidence="5">
    <location>
        <begin position="6"/>
        <end position="170"/>
    </location>
</feature>
<sequence>MLSGVLFALVDLETTGGQPAHDEIMEVAVRLVGDNVDASWQSLLDPRCAVPSFIQGLTGISPSILKGKPTFNAVQAELWTYLDNAVLVAHNARFDSGFLRINYSRVGREYQPRVLCTLKLARVLYPDWPKHGLEAICHRIGFYSEVHHRAMADVDAMKAFLDYARADRGEAVFNFEVGLQLGLPVLPPSISQKDIDAIPCQPGIYRLLGQAGELLYLGSAESLQDQVLSHFSNSTRDSKATKLARRVCGVQWQMLSGALSAGLYLSRALRAEQPEMQRRTKATGKPCCVRFIEGDSGGMQLRLRSGLPANITKTQESLAVFRDRKHAKTRIAALAAESDVCLVQLGVLGDGASCECSACNISGGMTVSMQERAGVELADFNVRAKAAFAAYLYVAWPFDEPVLIYEQNESGFGEWHLIYDWRHYGSFSWDANLQRLSERAKSEADVPVPIDLQEARLRCEQVNDFQYEHYRLLRGFIDNLECLPLSEFAASKAQ</sequence>
<evidence type="ECO:0000313" key="7">
    <source>
        <dbReference type="Proteomes" id="UP001557484"/>
    </source>
</evidence>
<dbReference type="InterPro" id="IPR036397">
    <property type="entry name" value="RNaseH_sf"/>
</dbReference>
<dbReference type="RefSeq" id="WP_368376433.1">
    <property type="nucleotide sequence ID" value="NZ_JBFRYB010000001.1"/>
</dbReference>